<reference evidence="2 3" key="1">
    <citation type="submission" date="2018-02" db="EMBL/GenBank/DDBJ databases">
        <authorList>
            <person name="Cohen D.B."/>
            <person name="Kent A.D."/>
        </authorList>
    </citation>
    <scope>NUCLEOTIDE SEQUENCE [LARGE SCALE GENOMIC DNA]</scope>
    <source>
        <strain evidence="2 3">CCAP 1448/3</strain>
    </source>
</reference>
<accession>A0A2T1BX09</accession>
<dbReference type="Gene3D" id="1.20.120.1870">
    <property type="entry name" value="Fic/DOC protein, Fido domain"/>
    <property type="match status" value="1"/>
</dbReference>
<dbReference type="PANTHER" id="PTHR39426">
    <property type="entry name" value="HOMOLOGY TO DEATH-ON-CURING PROTEIN OF PHAGE P1"/>
    <property type="match status" value="1"/>
</dbReference>
<dbReference type="PROSITE" id="PS51459">
    <property type="entry name" value="FIDO"/>
    <property type="match status" value="1"/>
</dbReference>
<dbReference type="OrthoDB" id="9802752at2"/>
<dbReference type="Pfam" id="PF02661">
    <property type="entry name" value="Fic"/>
    <property type="match status" value="1"/>
</dbReference>
<dbReference type="InterPro" id="IPR006440">
    <property type="entry name" value="Doc"/>
</dbReference>
<dbReference type="PANTHER" id="PTHR39426:SF1">
    <property type="entry name" value="HOMOLOGY TO DEATH-ON-CURING PROTEIN OF PHAGE P1"/>
    <property type="match status" value="1"/>
</dbReference>
<sequence>MADIIWIDRLMTISIHDDQIAAHGGAYGILNQAMLESALARPRNLYVYEEVDLFQLAAAYAYGLAKNHGFVDGNKRTAFLVTFAFLKVNGWHLYVAEPEVVLTMQNLAAGVISETELAQWLRSHSQPNS</sequence>
<dbReference type="AlphaFoldDB" id="A0A2T1BX09"/>
<dbReference type="SUPFAM" id="SSF140931">
    <property type="entry name" value="Fic-like"/>
    <property type="match status" value="1"/>
</dbReference>
<comment type="caution">
    <text evidence="2">The sequence shown here is derived from an EMBL/GenBank/DDBJ whole genome shotgun (WGS) entry which is preliminary data.</text>
</comment>
<feature type="domain" description="Fido" evidence="1">
    <location>
        <begin position="7"/>
        <end position="123"/>
    </location>
</feature>
<dbReference type="InterPro" id="IPR003812">
    <property type="entry name" value="Fido"/>
</dbReference>
<name>A0A2T1BX09_9CYAN</name>
<dbReference type="EMBL" id="PVWJ01000195">
    <property type="protein sequence ID" value="PSB00531.1"/>
    <property type="molecule type" value="Genomic_DNA"/>
</dbReference>
<keyword evidence="3" id="KW-1185">Reference proteome</keyword>
<dbReference type="NCBIfam" id="TIGR01550">
    <property type="entry name" value="DOC_P1"/>
    <property type="match status" value="1"/>
</dbReference>
<dbReference type="InterPro" id="IPR053737">
    <property type="entry name" value="Type_II_TA_Toxin"/>
</dbReference>
<proteinExistence type="predicted"/>
<dbReference type="InterPro" id="IPR036597">
    <property type="entry name" value="Fido-like_dom_sf"/>
</dbReference>
<dbReference type="GO" id="GO:0016301">
    <property type="term" value="F:kinase activity"/>
    <property type="evidence" value="ECO:0007669"/>
    <property type="project" value="InterPro"/>
</dbReference>
<evidence type="ECO:0000259" key="1">
    <source>
        <dbReference type="PROSITE" id="PS51459"/>
    </source>
</evidence>
<reference evidence="2 3" key="2">
    <citation type="submission" date="2018-03" db="EMBL/GenBank/DDBJ databases">
        <title>The ancient ancestry and fast evolution of plastids.</title>
        <authorList>
            <person name="Moore K.R."/>
            <person name="Magnabosco C."/>
            <person name="Momper L."/>
            <person name="Gold D.A."/>
            <person name="Bosak T."/>
            <person name="Fournier G.P."/>
        </authorList>
    </citation>
    <scope>NUCLEOTIDE SEQUENCE [LARGE SCALE GENOMIC DNA]</scope>
    <source>
        <strain evidence="2 3">CCAP 1448/3</strain>
    </source>
</reference>
<organism evidence="2 3">
    <name type="scientific">Merismopedia glauca CCAP 1448/3</name>
    <dbReference type="NCBI Taxonomy" id="1296344"/>
    <lineage>
        <taxon>Bacteria</taxon>
        <taxon>Bacillati</taxon>
        <taxon>Cyanobacteriota</taxon>
        <taxon>Cyanophyceae</taxon>
        <taxon>Synechococcales</taxon>
        <taxon>Merismopediaceae</taxon>
        <taxon>Merismopedia</taxon>
    </lineage>
</organism>
<evidence type="ECO:0000313" key="3">
    <source>
        <dbReference type="Proteomes" id="UP000238762"/>
    </source>
</evidence>
<dbReference type="PIRSF" id="PIRSF018297">
    <property type="entry name" value="Doc"/>
    <property type="match status" value="1"/>
</dbReference>
<dbReference type="Proteomes" id="UP000238762">
    <property type="component" value="Unassembled WGS sequence"/>
</dbReference>
<gene>
    <name evidence="2" type="ORF">C7B64_23035</name>
</gene>
<dbReference type="RefSeq" id="WP_106291799.1">
    <property type="nucleotide sequence ID" value="NZ_CAWNTC010000248.1"/>
</dbReference>
<protein>
    <submittedName>
        <fullName evidence="2">Type II toxin-antitoxin system death-on-curing family toxin</fullName>
    </submittedName>
</protein>
<evidence type="ECO:0000313" key="2">
    <source>
        <dbReference type="EMBL" id="PSB00531.1"/>
    </source>
</evidence>